<evidence type="ECO:0000256" key="2">
    <source>
        <dbReference type="ARBA" id="ARBA00022737"/>
    </source>
</evidence>
<dbReference type="PANTHER" id="PTHR31674">
    <property type="entry name" value="B3 DOMAIN-CONTAINING PROTEIN REM-LIKE 3-RELATED"/>
    <property type="match status" value="1"/>
</dbReference>
<dbReference type="RefSeq" id="XP_039143148.1">
    <property type="nucleotide sequence ID" value="XM_039287214.1"/>
</dbReference>
<evidence type="ECO:0000256" key="1">
    <source>
        <dbReference type="ARBA" id="ARBA00004123"/>
    </source>
</evidence>
<evidence type="ECO:0000313" key="8">
    <source>
        <dbReference type="Proteomes" id="UP001515500"/>
    </source>
</evidence>
<dbReference type="CDD" id="cd10017">
    <property type="entry name" value="B3_DNA"/>
    <property type="match status" value="2"/>
</dbReference>
<keyword evidence="6" id="KW-0539">Nucleus</keyword>
<sequence length="265" mass="29946">MDGAQRPQFFKVLQQGCKLSIPLAFVKHISDDNHGKATIFSLGKFWHVKIQADGEELFFGDGWDELVSALELNEGFSLVFRYEGNMVFTIKVFDKSGCRQFNTLKKRKLISPADDTSTEINAMKNDVRSINIEKSKLPGNIQRMELKKKNSHISRFSAPFIDIKKEVQFSKTITRSNLIYSYLSVPLSFCSSNGFSTSQTVILTDSEGKTFTVHLSCPTRSPKFGKGWSVFSGEKNLQEGDTCIFELDSENKNIMHVQITKKQSS</sequence>
<dbReference type="InterPro" id="IPR003340">
    <property type="entry name" value="B3_DNA-bd"/>
</dbReference>
<gene>
    <name evidence="9" type="primary">LOC120280380</name>
</gene>
<feature type="domain" description="TF-B3" evidence="7">
    <location>
        <begin position="168"/>
        <end position="263"/>
    </location>
</feature>
<organism evidence="8 9">
    <name type="scientific">Dioscorea cayennensis subsp. rotundata</name>
    <name type="common">White Guinea yam</name>
    <name type="synonym">Dioscorea rotundata</name>
    <dbReference type="NCBI Taxonomy" id="55577"/>
    <lineage>
        <taxon>Eukaryota</taxon>
        <taxon>Viridiplantae</taxon>
        <taxon>Streptophyta</taxon>
        <taxon>Embryophyta</taxon>
        <taxon>Tracheophyta</taxon>
        <taxon>Spermatophyta</taxon>
        <taxon>Magnoliopsida</taxon>
        <taxon>Liliopsida</taxon>
        <taxon>Dioscoreales</taxon>
        <taxon>Dioscoreaceae</taxon>
        <taxon>Dioscorea</taxon>
    </lineage>
</organism>
<dbReference type="GO" id="GO:0005634">
    <property type="term" value="C:nucleus"/>
    <property type="evidence" value="ECO:0007669"/>
    <property type="project" value="UniProtKB-SubCell"/>
</dbReference>
<evidence type="ECO:0000256" key="5">
    <source>
        <dbReference type="ARBA" id="ARBA00023163"/>
    </source>
</evidence>
<dbReference type="InterPro" id="IPR039218">
    <property type="entry name" value="REM_fam"/>
</dbReference>
<dbReference type="GO" id="GO:0003677">
    <property type="term" value="F:DNA binding"/>
    <property type="evidence" value="ECO:0007669"/>
    <property type="project" value="UniProtKB-KW"/>
</dbReference>
<dbReference type="Pfam" id="PF02362">
    <property type="entry name" value="B3"/>
    <property type="match status" value="2"/>
</dbReference>
<dbReference type="Gene3D" id="2.40.330.10">
    <property type="entry name" value="DNA-binding pseudobarrel domain"/>
    <property type="match status" value="2"/>
</dbReference>
<dbReference type="GeneID" id="120280380"/>
<name>A0AB40CYM1_DIOCR</name>
<proteinExistence type="predicted"/>
<dbReference type="SUPFAM" id="SSF101936">
    <property type="entry name" value="DNA-binding pseudobarrel domain"/>
    <property type="match status" value="2"/>
</dbReference>
<keyword evidence="4" id="KW-0238">DNA-binding</keyword>
<dbReference type="SMART" id="SM01019">
    <property type="entry name" value="B3"/>
    <property type="match status" value="2"/>
</dbReference>
<keyword evidence="8" id="KW-1185">Reference proteome</keyword>
<feature type="domain" description="TF-B3" evidence="7">
    <location>
        <begin position="4"/>
        <end position="96"/>
    </location>
</feature>
<evidence type="ECO:0000256" key="4">
    <source>
        <dbReference type="ARBA" id="ARBA00023125"/>
    </source>
</evidence>
<evidence type="ECO:0000313" key="9">
    <source>
        <dbReference type="RefSeq" id="XP_039143148.1"/>
    </source>
</evidence>
<dbReference type="AlphaFoldDB" id="A0AB40CYM1"/>
<dbReference type="InterPro" id="IPR015300">
    <property type="entry name" value="DNA-bd_pseudobarrel_sf"/>
</dbReference>
<comment type="subcellular location">
    <subcellularLocation>
        <location evidence="1">Nucleus</location>
    </subcellularLocation>
</comment>
<evidence type="ECO:0000256" key="3">
    <source>
        <dbReference type="ARBA" id="ARBA00023015"/>
    </source>
</evidence>
<evidence type="ECO:0000259" key="7">
    <source>
        <dbReference type="PROSITE" id="PS50863"/>
    </source>
</evidence>
<protein>
    <submittedName>
        <fullName evidence="9">B3 domain-containing protein Os04g0347400</fullName>
    </submittedName>
</protein>
<dbReference type="PROSITE" id="PS50863">
    <property type="entry name" value="B3"/>
    <property type="match status" value="2"/>
</dbReference>
<evidence type="ECO:0000256" key="6">
    <source>
        <dbReference type="ARBA" id="ARBA00023242"/>
    </source>
</evidence>
<keyword evidence="2" id="KW-0677">Repeat</keyword>
<keyword evidence="5" id="KW-0804">Transcription</keyword>
<reference evidence="9" key="1">
    <citation type="submission" date="2025-08" db="UniProtKB">
        <authorList>
            <consortium name="RefSeq"/>
        </authorList>
    </citation>
    <scope>IDENTIFICATION</scope>
</reference>
<dbReference type="PANTHER" id="PTHR31674:SF62">
    <property type="entry name" value="B3 DOMAIN-CONTAINING PROTEIN REM14-RELATED"/>
    <property type="match status" value="1"/>
</dbReference>
<dbReference type="Proteomes" id="UP001515500">
    <property type="component" value="Chromosome 17"/>
</dbReference>
<accession>A0AB40CYM1</accession>
<keyword evidence="3" id="KW-0805">Transcription regulation</keyword>